<dbReference type="EMBL" id="CAJPWZ010000828">
    <property type="protein sequence ID" value="CAG2201062.1"/>
    <property type="molecule type" value="Genomic_DNA"/>
</dbReference>
<name>A0A8S3QZ05_MYTED</name>
<keyword evidence="1" id="KW-0732">Signal</keyword>
<organism evidence="2 3">
    <name type="scientific">Mytilus edulis</name>
    <name type="common">Blue mussel</name>
    <dbReference type="NCBI Taxonomy" id="6550"/>
    <lineage>
        <taxon>Eukaryota</taxon>
        <taxon>Metazoa</taxon>
        <taxon>Spiralia</taxon>
        <taxon>Lophotrochozoa</taxon>
        <taxon>Mollusca</taxon>
        <taxon>Bivalvia</taxon>
        <taxon>Autobranchia</taxon>
        <taxon>Pteriomorphia</taxon>
        <taxon>Mytilida</taxon>
        <taxon>Mytiloidea</taxon>
        <taxon>Mytilidae</taxon>
        <taxon>Mytilinae</taxon>
        <taxon>Mytilus</taxon>
    </lineage>
</organism>
<feature type="signal peptide" evidence="1">
    <location>
        <begin position="1"/>
        <end position="27"/>
    </location>
</feature>
<comment type="caution">
    <text evidence="2">The sequence shown here is derived from an EMBL/GenBank/DDBJ whole genome shotgun (WGS) entry which is preliminary data.</text>
</comment>
<dbReference type="AlphaFoldDB" id="A0A8S3QZ05"/>
<protein>
    <submittedName>
        <fullName evidence="2">Uncharacterized protein</fullName>
    </submittedName>
</protein>
<gene>
    <name evidence="2" type="ORF">MEDL_15704</name>
</gene>
<evidence type="ECO:0000313" key="3">
    <source>
        <dbReference type="Proteomes" id="UP000683360"/>
    </source>
</evidence>
<sequence length="255" mass="29027">MLKQYKDHIKELLISLLAIMLTKLSTSQINEAFYLCNAIRPCVSTTTIQIELARAFLDISLNPNISQHRKSIIEDKIQQLLIFRLTHKRMINICIKIVKTKGDIEVHPGPSLNKKALAHDSTLERRWIQNISPKILILLPEHEQSKYKPTKKKQSDANSSQVSYDFPFSDECVPLKTMATIVHQTTIHKPSSDSYQKVTAEKYLTDSPKQDACLADNQINLIIIPPEALRVLNTYFPCNIYPDSQAILKMTLAST</sequence>
<feature type="chain" id="PRO_5035865061" evidence="1">
    <location>
        <begin position="28"/>
        <end position="255"/>
    </location>
</feature>
<proteinExistence type="predicted"/>
<evidence type="ECO:0000256" key="1">
    <source>
        <dbReference type="SAM" id="SignalP"/>
    </source>
</evidence>
<accession>A0A8S3QZ05</accession>
<keyword evidence="3" id="KW-1185">Reference proteome</keyword>
<evidence type="ECO:0000313" key="2">
    <source>
        <dbReference type="EMBL" id="CAG2201062.1"/>
    </source>
</evidence>
<reference evidence="2" key="1">
    <citation type="submission" date="2021-03" db="EMBL/GenBank/DDBJ databases">
        <authorList>
            <person name="Bekaert M."/>
        </authorList>
    </citation>
    <scope>NUCLEOTIDE SEQUENCE</scope>
</reference>
<dbReference type="Proteomes" id="UP000683360">
    <property type="component" value="Unassembled WGS sequence"/>
</dbReference>